<comment type="caution">
    <text evidence="1">The sequence shown here is derived from an EMBL/GenBank/DDBJ whole genome shotgun (WGS) entry which is preliminary data.</text>
</comment>
<organism evidence="1 2">
    <name type="scientific">Corchorus olitorius</name>
    <dbReference type="NCBI Taxonomy" id="93759"/>
    <lineage>
        <taxon>Eukaryota</taxon>
        <taxon>Viridiplantae</taxon>
        <taxon>Streptophyta</taxon>
        <taxon>Embryophyta</taxon>
        <taxon>Tracheophyta</taxon>
        <taxon>Spermatophyta</taxon>
        <taxon>Magnoliopsida</taxon>
        <taxon>eudicotyledons</taxon>
        <taxon>Gunneridae</taxon>
        <taxon>Pentapetalae</taxon>
        <taxon>rosids</taxon>
        <taxon>malvids</taxon>
        <taxon>Malvales</taxon>
        <taxon>Malvaceae</taxon>
        <taxon>Grewioideae</taxon>
        <taxon>Apeibeae</taxon>
        <taxon>Corchorus</taxon>
    </lineage>
</organism>
<keyword evidence="2" id="KW-1185">Reference proteome</keyword>
<evidence type="ECO:0000313" key="1">
    <source>
        <dbReference type="EMBL" id="OMP12731.1"/>
    </source>
</evidence>
<proteinExistence type="predicted"/>
<dbReference type="Proteomes" id="UP000187203">
    <property type="component" value="Unassembled WGS sequence"/>
</dbReference>
<protein>
    <submittedName>
        <fullName evidence="1">Uncharacterized protein</fullName>
    </submittedName>
</protein>
<dbReference type="AlphaFoldDB" id="A0A1R3L080"/>
<sequence length="38" mass="4259">MLLVFASQFSEIQTDRVTCSSHGHPNSNYIKTTITPAY</sequence>
<dbReference type="EMBL" id="AWUE01007228">
    <property type="protein sequence ID" value="OMP12731.1"/>
    <property type="molecule type" value="Genomic_DNA"/>
</dbReference>
<evidence type="ECO:0000313" key="2">
    <source>
        <dbReference type="Proteomes" id="UP000187203"/>
    </source>
</evidence>
<accession>A0A1R3L080</accession>
<gene>
    <name evidence="1" type="ORF">COLO4_02822</name>
</gene>
<reference evidence="2" key="1">
    <citation type="submission" date="2013-09" db="EMBL/GenBank/DDBJ databases">
        <title>Corchorus olitorius genome sequencing.</title>
        <authorList>
            <person name="Alam M."/>
            <person name="Haque M.S."/>
            <person name="Islam M.S."/>
            <person name="Emdad E.M."/>
            <person name="Islam M.M."/>
            <person name="Ahmed B."/>
            <person name="Halim A."/>
            <person name="Hossen Q.M.M."/>
            <person name="Hossain M.Z."/>
            <person name="Ahmed R."/>
            <person name="Khan M.M."/>
            <person name="Islam R."/>
            <person name="Rashid M.M."/>
            <person name="Khan S.A."/>
            <person name="Rahman M.S."/>
            <person name="Alam M."/>
            <person name="Yahiya A.S."/>
            <person name="Khan M.S."/>
            <person name="Azam M.S."/>
            <person name="Haque T."/>
            <person name="Lashkar M.Z.H."/>
            <person name="Akhand A.I."/>
            <person name="Morshed G."/>
            <person name="Roy S."/>
            <person name="Uddin K.S."/>
            <person name="Rabeya T."/>
            <person name="Hossain A.S."/>
            <person name="Chowdhury A."/>
            <person name="Snigdha A.R."/>
            <person name="Mortoza M.S."/>
            <person name="Matin S.A."/>
            <person name="Hoque S.M.E."/>
            <person name="Islam M.K."/>
            <person name="Roy D.K."/>
            <person name="Haider R."/>
            <person name="Moosa M.M."/>
            <person name="Elias S.M."/>
            <person name="Hasan A.M."/>
            <person name="Jahan S."/>
            <person name="Shafiuddin M."/>
            <person name="Mahmood N."/>
            <person name="Shommy N.S."/>
        </authorList>
    </citation>
    <scope>NUCLEOTIDE SEQUENCE [LARGE SCALE GENOMIC DNA]</scope>
    <source>
        <strain evidence="2">cv. O-4</strain>
    </source>
</reference>
<name>A0A1R3L080_9ROSI</name>